<gene>
    <name evidence="2" type="ORF">OS493_028386</name>
</gene>
<dbReference type="EMBL" id="MU825423">
    <property type="protein sequence ID" value="KAJ7389922.1"/>
    <property type="molecule type" value="Genomic_DNA"/>
</dbReference>
<comment type="caution">
    <text evidence="2">The sequence shown here is derived from an EMBL/GenBank/DDBJ whole genome shotgun (WGS) entry which is preliminary data.</text>
</comment>
<dbReference type="Proteomes" id="UP001163046">
    <property type="component" value="Unassembled WGS sequence"/>
</dbReference>
<protein>
    <recommendedName>
        <fullName evidence="1">Mon2/Sec7/BIG1-like dimerisation and cyclophilin-binding domain-containing protein</fullName>
    </recommendedName>
</protein>
<name>A0A9X0D765_9CNID</name>
<proteinExistence type="predicted"/>
<evidence type="ECO:0000259" key="1">
    <source>
        <dbReference type="Pfam" id="PF16213"/>
    </source>
</evidence>
<keyword evidence="3" id="KW-1185">Reference proteome</keyword>
<feature type="domain" description="Mon2/Sec7/BIG1-like dimerisation and cyclophilin-binding" evidence="1">
    <location>
        <begin position="12"/>
        <end position="140"/>
    </location>
</feature>
<reference evidence="2" key="1">
    <citation type="submission" date="2023-01" db="EMBL/GenBank/DDBJ databases">
        <title>Genome assembly of the deep-sea coral Lophelia pertusa.</title>
        <authorList>
            <person name="Herrera S."/>
            <person name="Cordes E."/>
        </authorList>
    </citation>
    <scope>NUCLEOTIDE SEQUENCE</scope>
    <source>
        <strain evidence="2">USNM1676648</strain>
        <tissue evidence="2">Polyp</tissue>
    </source>
</reference>
<evidence type="ECO:0000313" key="3">
    <source>
        <dbReference type="Proteomes" id="UP001163046"/>
    </source>
</evidence>
<dbReference type="OrthoDB" id="10002886at2759"/>
<dbReference type="InterPro" id="IPR032629">
    <property type="entry name" value="DCB_dom"/>
</dbReference>
<accession>A0A9X0D765</accession>
<evidence type="ECO:0000313" key="2">
    <source>
        <dbReference type="EMBL" id="KAJ7389922.1"/>
    </source>
</evidence>
<dbReference type="Pfam" id="PF16213">
    <property type="entry name" value="DCB"/>
    <property type="match status" value="1"/>
</dbReference>
<organism evidence="2 3">
    <name type="scientific">Desmophyllum pertusum</name>
    <dbReference type="NCBI Taxonomy" id="174260"/>
    <lineage>
        <taxon>Eukaryota</taxon>
        <taxon>Metazoa</taxon>
        <taxon>Cnidaria</taxon>
        <taxon>Anthozoa</taxon>
        <taxon>Hexacorallia</taxon>
        <taxon>Scleractinia</taxon>
        <taxon>Caryophylliina</taxon>
        <taxon>Caryophylliidae</taxon>
        <taxon>Desmophyllum</taxon>
    </lineage>
</organism>
<sequence>MGTRKVQPHELREKCFLPLKLALESRSSKLSLHAVNGLQKLISDDRFRSENEENSESQLPVQFLTTVASTPSLADEVQVEVMKLLLIITCSASCEVHGEYLIKLAEICIETYTRAHQVATKTACRATLTQMLSSVCHRLQDSLASPVTSKISSSDSKIIKHTNLLSTDHAKLLSQDVVLLLKHFCFRLTAGPSVPVQGGQAIPLYLEAILVMLSSLSTALRQDKEFINVIW</sequence>
<dbReference type="AlphaFoldDB" id="A0A9X0D765"/>